<feature type="compositionally biased region" description="Polar residues" evidence="1">
    <location>
        <begin position="195"/>
        <end position="207"/>
    </location>
</feature>
<dbReference type="AlphaFoldDB" id="A0A8J5LB98"/>
<comment type="caution">
    <text evidence="4">The sequence shown here is derived from an EMBL/GenBank/DDBJ whole genome shotgun (WGS) entry which is preliminary data.</text>
</comment>
<accession>A0A8J5LB98</accession>
<evidence type="ECO:0000313" key="4">
    <source>
        <dbReference type="EMBL" id="KAG6506661.1"/>
    </source>
</evidence>
<keyword evidence="2" id="KW-0812">Transmembrane</keyword>
<feature type="compositionally biased region" description="Basic and acidic residues" evidence="1">
    <location>
        <begin position="563"/>
        <end position="572"/>
    </location>
</feature>
<evidence type="ECO:0000313" key="5">
    <source>
        <dbReference type="Proteomes" id="UP000734854"/>
    </source>
</evidence>
<protein>
    <recommendedName>
        <fullName evidence="3">Ycf2 N-terminal domain-containing protein</fullName>
    </recommendedName>
</protein>
<dbReference type="Proteomes" id="UP000734854">
    <property type="component" value="Unassembled WGS sequence"/>
</dbReference>
<name>A0A8J5LB98_ZINOF</name>
<gene>
    <name evidence="4" type="ORF">ZIOFF_031988</name>
</gene>
<dbReference type="Pfam" id="PF05695">
    <property type="entry name" value="Ycf2"/>
    <property type="match status" value="1"/>
</dbReference>
<keyword evidence="2" id="KW-1133">Transmembrane helix</keyword>
<evidence type="ECO:0000256" key="2">
    <source>
        <dbReference type="SAM" id="Phobius"/>
    </source>
</evidence>
<feature type="region of interest" description="Disordered" evidence="1">
    <location>
        <begin position="1"/>
        <end position="28"/>
    </location>
</feature>
<feature type="compositionally biased region" description="Polar residues" evidence="1">
    <location>
        <begin position="92"/>
        <end position="108"/>
    </location>
</feature>
<dbReference type="EMBL" id="JACMSC010000009">
    <property type="protein sequence ID" value="KAG6506661.1"/>
    <property type="molecule type" value="Genomic_DNA"/>
</dbReference>
<feature type="compositionally biased region" description="Basic and acidic residues" evidence="1">
    <location>
        <begin position="168"/>
        <end position="179"/>
    </location>
</feature>
<keyword evidence="2" id="KW-0472">Membrane</keyword>
<sequence>MKERRPERSFNSARKTRTERRSEAGLSQYDLSRELRSGAIDGVARLSERGFVKRQAKKPLLLQSAAFPFQSVAQSLQASNSFKACETKSLQTPNQRENVAQPRRSSFKLTKDRERRRAASLFESSAPKRKLILQQAYLAPKEYASARLRRPEMTCGRDRSCRATGTEPADHALEDRDRNYANCPPSPLRPRSRTFPYSSESQTTSPIAVNLKPKSGRPTLQGLSPKEDHGRDHRPTPHPCPCRGQELYVSLPYLPWELEVTFFLPLPSVCQASRVPVKSELAQEKTRIKGARKTLSAAHILSHLIKGKSSSALAALKSRPRREEHGTLRSQSRLWRLLMSTILMGPSENDGATWRGLNPRVLIRQLHTKRSSDCKANTIKVKEGAGNGSGLLPKKGLKRTANVLTSFSLVPALPLTHGLKIGSQIGMNSDFLALPGQGIFSRFGEGVSSLGRSVRLGRSEIHIYELKGPNDQLRNQLLESIDAQLITRQERRPLILIFPDRVMILIEQEIGIEEDKEQLAGLVHDTALLKLSRAELKRVRGSRSEAGVSEKRTGSSVRAKASSSEKGEMHKDDIHSTLQGLQNCTRKQEALLGPVTQNSSHYSSLREAFMLLFCGALLYSVGFSTHLHLLLRAIYGQSTFTSSKLSGPDVEERDLDPCVKVLQGFLFNPYGRSRSSKSESLSPENEGDSRLVAIHDCGVITTRLSEAQSGQPLLAERDLCNLARFDQTLIGMGEDEESVFSASLVRPGYTKRNGPREEFRARMHSIWALSLLIAIALLLEEIWFTQLDCIGLGTSGMARRITEPINLPMVELSLSLGALAYLQLTGIDPVKSKGLADLGPQPDLHSIRSFSRTYDAEVALTIVTVQAALSPASLLSNSRSSWLGSAPPMTHAHCVIYARFAPGLIGLLRTCSDRVGRSSRNGSEIPSSISAKLKSLPDSTGCFALSSDPHASPI</sequence>
<feature type="transmembrane region" description="Helical" evidence="2">
    <location>
        <begin position="766"/>
        <end position="785"/>
    </location>
</feature>
<keyword evidence="5" id="KW-1185">Reference proteome</keyword>
<feature type="region of interest" description="Disordered" evidence="1">
    <location>
        <begin position="542"/>
        <end position="572"/>
    </location>
</feature>
<evidence type="ECO:0000259" key="3">
    <source>
        <dbReference type="Pfam" id="PF05695"/>
    </source>
</evidence>
<feature type="region of interest" description="Disordered" evidence="1">
    <location>
        <begin position="157"/>
        <end position="240"/>
    </location>
</feature>
<feature type="region of interest" description="Disordered" evidence="1">
    <location>
        <begin position="92"/>
        <end position="112"/>
    </location>
</feature>
<dbReference type="InterPro" id="IPR056777">
    <property type="entry name" value="Ycf2_N"/>
</dbReference>
<feature type="transmembrane region" description="Helical" evidence="2">
    <location>
        <begin position="608"/>
        <end position="631"/>
    </location>
</feature>
<feature type="compositionally biased region" description="Basic and acidic residues" evidence="1">
    <location>
        <begin position="225"/>
        <end position="235"/>
    </location>
</feature>
<organism evidence="4 5">
    <name type="scientific">Zingiber officinale</name>
    <name type="common">Ginger</name>
    <name type="synonym">Amomum zingiber</name>
    <dbReference type="NCBI Taxonomy" id="94328"/>
    <lineage>
        <taxon>Eukaryota</taxon>
        <taxon>Viridiplantae</taxon>
        <taxon>Streptophyta</taxon>
        <taxon>Embryophyta</taxon>
        <taxon>Tracheophyta</taxon>
        <taxon>Spermatophyta</taxon>
        <taxon>Magnoliopsida</taxon>
        <taxon>Liliopsida</taxon>
        <taxon>Zingiberales</taxon>
        <taxon>Zingiberaceae</taxon>
        <taxon>Zingiber</taxon>
    </lineage>
</organism>
<reference evidence="4 5" key="1">
    <citation type="submission" date="2020-08" db="EMBL/GenBank/DDBJ databases">
        <title>Plant Genome Project.</title>
        <authorList>
            <person name="Zhang R.-G."/>
        </authorList>
    </citation>
    <scope>NUCLEOTIDE SEQUENCE [LARGE SCALE GENOMIC DNA]</scope>
    <source>
        <tissue evidence="4">Rhizome</tissue>
    </source>
</reference>
<evidence type="ECO:0000256" key="1">
    <source>
        <dbReference type="SAM" id="MobiDB-lite"/>
    </source>
</evidence>
<feature type="domain" description="Ycf2 N-terminal" evidence="3">
    <location>
        <begin position="453"/>
        <end position="496"/>
    </location>
</feature>
<proteinExistence type="predicted"/>